<keyword evidence="1" id="KW-0175">Coiled coil</keyword>
<dbReference type="EMBL" id="JAIZAY010000019">
    <property type="protein sequence ID" value="KAJ8023933.1"/>
    <property type="molecule type" value="Genomic_DNA"/>
</dbReference>
<evidence type="ECO:0000256" key="2">
    <source>
        <dbReference type="SAM" id="MobiDB-lite"/>
    </source>
</evidence>
<name>A0A9Q0YJW7_HOLLE</name>
<comment type="caution">
    <text evidence="3">The sequence shown here is derived from an EMBL/GenBank/DDBJ whole genome shotgun (WGS) entry which is preliminary data.</text>
</comment>
<sequence length="365" mass="43527">MDPEERARRREERRRKREEERANQNEELDRDLEEIQKRREERRRQRQAAAAETNGPSEETEEEAERRARRERRARERAGLSNDTEHGASSTITPVKNEVKNEEKNEVKENSSVAVDVKPKEEDDSERLRQEEEERREREEAERRRRQEEEKKRRLEQQRKEEEERQKQEEEKRKREEERKRNAEIERQRQEDLKKQEETKNNPHEEAADAPADAPAEKPKKKLNLLGKVSKGRKKEILAMMLKKARGDLQLEEQEAAAERVKYISENVKDFNIDSMNKDQLRKLCEEIHTQLQTAEGEKFDLEIKVKRRDLQISNLKVKANETRGRFTMPTLKQVSKKVDSPKPKETERKDFRGELKKAEPAAAN</sequence>
<evidence type="ECO:0000313" key="3">
    <source>
        <dbReference type="EMBL" id="KAJ8023933.1"/>
    </source>
</evidence>
<feature type="region of interest" description="Disordered" evidence="2">
    <location>
        <begin position="1"/>
        <end position="228"/>
    </location>
</feature>
<feature type="coiled-coil region" evidence="1">
    <location>
        <begin position="242"/>
        <end position="298"/>
    </location>
</feature>
<dbReference type="OrthoDB" id="371899at2759"/>
<feature type="compositionally biased region" description="Basic and acidic residues" evidence="2">
    <location>
        <begin position="337"/>
        <end position="365"/>
    </location>
</feature>
<gene>
    <name evidence="3" type="ORF">HOLleu_36515</name>
</gene>
<keyword evidence="4" id="KW-1185">Reference proteome</keyword>
<dbReference type="Proteomes" id="UP001152320">
    <property type="component" value="Chromosome 19"/>
</dbReference>
<evidence type="ECO:0000256" key="1">
    <source>
        <dbReference type="SAM" id="Coils"/>
    </source>
</evidence>
<dbReference type="InterPro" id="IPR038077">
    <property type="entry name" value="Troponin_sf"/>
</dbReference>
<feature type="region of interest" description="Disordered" evidence="2">
    <location>
        <begin position="322"/>
        <end position="365"/>
    </location>
</feature>
<proteinExistence type="predicted"/>
<feature type="compositionally biased region" description="Basic and acidic residues" evidence="2">
    <location>
        <begin position="97"/>
        <end position="109"/>
    </location>
</feature>
<reference evidence="3" key="1">
    <citation type="submission" date="2021-10" db="EMBL/GenBank/DDBJ databases">
        <title>Tropical sea cucumber genome reveals ecological adaptation and Cuvierian tubules defense mechanism.</title>
        <authorList>
            <person name="Chen T."/>
        </authorList>
    </citation>
    <scope>NUCLEOTIDE SEQUENCE</scope>
    <source>
        <strain evidence="3">Nanhai2018</strain>
        <tissue evidence="3">Muscle</tissue>
    </source>
</reference>
<feature type="compositionally biased region" description="Basic and acidic residues" evidence="2">
    <location>
        <begin position="117"/>
        <end position="207"/>
    </location>
</feature>
<dbReference type="AlphaFoldDB" id="A0A9Q0YJW7"/>
<organism evidence="3 4">
    <name type="scientific">Holothuria leucospilota</name>
    <name type="common">Black long sea cucumber</name>
    <name type="synonym">Mertensiothuria leucospilota</name>
    <dbReference type="NCBI Taxonomy" id="206669"/>
    <lineage>
        <taxon>Eukaryota</taxon>
        <taxon>Metazoa</taxon>
        <taxon>Echinodermata</taxon>
        <taxon>Eleutherozoa</taxon>
        <taxon>Echinozoa</taxon>
        <taxon>Holothuroidea</taxon>
        <taxon>Aspidochirotacea</taxon>
        <taxon>Aspidochirotida</taxon>
        <taxon>Holothuriidae</taxon>
        <taxon>Holothuria</taxon>
    </lineage>
</organism>
<feature type="compositionally biased region" description="Basic and acidic residues" evidence="2">
    <location>
        <begin position="1"/>
        <end position="10"/>
    </location>
</feature>
<dbReference type="GO" id="GO:0005861">
    <property type="term" value="C:troponin complex"/>
    <property type="evidence" value="ECO:0007669"/>
    <property type="project" value="InterPro"/>
</dbReference>
<feature type="compositionally biased region" description="Basic and acidic residues" evidence="2">
    <location>
        <begin position="33"/>
        <end position="43"/>
    </location>
</feature>
<evidence type="ECO:0000313" key="4">
    <source>
        <dbReference type="Proteomes" id="UP001152320"/>
    </source>
</evidence>
<dbReference type="SUPFAM" id="SSF90250">
    <property type="entry name" value="Troponin coil-coiled subunits"/>
    <property type="match status" value="1"/>
</dbReference>
<protein>
    <submittedName>
        <fullName evidence="3">Troponin I</fullName>
    </submittedName>
</protein>
<accession>A0A9Q0YJW7</accession>
<dbReference type="Gene3D" id="1.20.5.350">
    <property type="match status" value="1"/>
</dbReference>
<feature type="compositionally biased region" description="Basic and acidic residues" evidence="2">
    <location>
        <begin position="64"/>
        <end position="86"/>
    </location>
</feature>
<dbReference type="InterPro" id="IPR001978">
    <property type="entry name" value="Troponin"/>
</dbReference>
<dbReference type="Pfam" id="PF00992">
    <property type="entry name" value="Troponin"/>
    <property type="match status" value="1"/>
</dbReference>